<feature type="transmembrane region" description="Helical" evidence="2">
    <location>
        <begin position="235"/>
        <end position="258"/>
    </location>
</feature>
<keyword evidence="1" id="KW-0175">Coiled coil</keyword>
<accession>A0A423GDA5</accession>
<keyword evidence="2" id="KW-1133">Transmembrane helix</keyword>
<dbReference type="Proteomes" id="UP000284049">
    <property type="component" value="Unassembled WGS sequence"/>
</dbReference>
<protein>
    <submittedName>
        <fullName evidence="3">Uncharacterized protein</fullName>
    </submittedName>
</protein>
<keyword evidence="2" id="KW-0472">Membrane</keyword>
<evidence type="ECO:0000313" key="4">
    <source>
        <dbReference type="Proteomes" id="UP000284049"/>
    </source>
</evidence>
<sequence>MNFRETAVEQRDKDVAAVAAVLGKPAGFDISESAIKVRKSLMAASIALLCLVIAKIEPNDTFTIFGVAFKGVTADKIVIGGMSVLVYSLIHFISYILELLIEYRVRATGARLAFQTGTKAGSQYVDYPDDPKQSSLLNWWKSYAHRLNVVEELADKVNTDLEEIKRRIENIDEISRAPDMATTSQLMGQVNASLINISSDLKTSREVIMSPRIEASLQRYETWHKNLITLQGLRVVILEVMFPILLGVISLVSALKYLSTH</sequence>
<feature type="coiled-coil region" evidence="1">
    <location>
        <begin position="147"/>
        <end position="174"/>
    </location>
</feature>
<evidence type="ECO:0000313" key="3">
    <source>
        <dbReference type="EMBL" id="ROM84827.1"/>
    </source>
</evidence>
<evidence type="ECO:0000256" key="1">
    <source>
        <dbReference type="SAM" id="Coils"/>
    </source>
</evidence>
<feature type="transmembrane region" description="Helical" evidence="2">
    <location>
        <begin position="77"/>
        <end position="101"/>
    </location>
</feature>
<comment type="caution">
    <text evidence="3">The sequence shown here is derived from an EMBL/GenBank/DDBJ whole genome shotgun (WGS) entry which is preliminary data.</text>
</comment>
<name>A0A423GDA5_9PSED</name>
<gene>
    <name evidence="3" type="ORF">BK652_09600</name>
</gene>
<proteinExistence type="predicted"/>
<dbReference type="AlphaFoldDB" id="A0A423GDA5"/>
<keyword evidence="2" id="KW-0812">Transmembrane</keyword>
<reference evidence="3 4" key="1">
    <citation type="submission" date="2016-10" db="EMBL/GenBank/DDBJ databases">
        <title>Comparative genome analysis of multiple Pseudomonas spp. focuses on biocontrol and plant growth promoting traits.</title>
        <authorList>
            <person name="Tao X.-Y."/>
            <person name="Taylor C.G."/>
        </authorList>
    </citation>
    <scope>NUCLEOTIDE SEQUENCE [LARGE SCALE GENOMIC DNA]</scope>
    <source>
        <strain evidence="3 4">Wood3</strain>
    </source>
</reference>
<organism evidence="3 4">
    <name type="scientific">Pseudomonas brassicacearum</name>
    <dbReference type="NCBI Taxonomy" id="930166"/>
    <lineage>
        <taxon>Bacteria</taxon>
        <taxon>Pseudomonadati</taxon>
        <taxon>Pseudomonadota</taxon>
        <taxon>Gammaproteobacteria</taxon>
        <taxon>Pseudomonadales</taxon>
        <taxon>Pseudomonadaceae</taxon>
        <taxon>Pseudomonas</taxon>
    </lineage>
</organism>
<dbReference type="EMBL" id="MOBC01000005">
    <property type="protein sequence ID" value="ROM84827.1"/>
    <property type="molecule type" value="Genomic_DNA"/>
</dbReference>
<evidence type="ECO:0000256" key="2">
    <source>
        <dbReference type="SAM" id="Phobius"/>
    </source>
</evidence>